<evidence type="ECO:0000256" key="2">
    <source>
        <dbReference type="PROSITE-ProRule" id="PRU00259"/>
    </source>
</evidence>
<evidence type="ECO:0000313" key="5">
    <source>
        <dbReference type="EMBL" id="MCL7042192.1"/>
    </source>
</evidence>
<feature type="domain" description="U-box" evidence="4">
    <location>
        <begin position="167"/>
        <end position="419"/>
    </location>
</feature>
<dbReference type="EMBL" id="JAJJMA010232381">
    <property type="protein sequence ID" value="MCL7042192.1"/>
    <property type="molecule type" value="Genomic_DNA"/>
</dbReference>
<feature type="region of interest" description="Disordered" evidence="3">
    <location>
        <begin position="1"/>
        <end position="23"/>
    </location>
</feature>
<sequence>MVSVDDPTHQQQQQSIVSSCSSTKIQRQVGRSMRTIRSTIFQNPDHSYIGGGGGDSGEILTESVMDFRLTELVMNSNKKKDTTDFDFLNISQAFSDFSACSSDISGELQRLACQETIETTDPWYGYLQRERHSAEIVSEIVSSTDNNLEQAVQICIDGLNSESIALKRSSAEKLRLLAKNRSENRALIGESGAIQALVPLLKCSSDPWTQEHAVTALLNLSLHEGNKALITESGAIKPLVYVLKTGTETSKQNAACALLSLALIDDNIKNSIGVCGAIPPLVSLLLTRSNRGKKDALTTLYKLCSVKQNKERAVNAGVVKPLLEFVSEQTSGLAEKAMVVLSSLACVEEGREAIVDEGGISILVEAIEYGSVKRKEFAVVTILQLCVDDVTNRGLLVREGVIPPLVALSQSGTARAKEKPVGFVELVPQSKSSYVAFIKLASL</sequence>
<protein>
    <recommendedName>
        <fullName evidence="4">U-box domain-containing protein</fullName>
    </recommendedName>
</protein>
<dbReference type="PANTHER" id="PTHR23315">
    <property type="entry name" value="U BOX DOMAIN-CONTAINING"/>
    <property type="match status" value="1"/>
</dbReference>
<dbReference type="Proteomes" id="UP001177140">
    <property type="component" value="Unassembled WGS sequence"/>
</dbReference>
<dbReference type="InterPro" id="IPR016024">
    <property type="entry name" value="ARM-type_fold"/>
</dbReference>
<evidence type="ECO:0000256" key="3">
    <source>
        <dbReference type="SAM" id="MobiDB-lite"/>
    </source>
</evidence>
<dbReference type="InterPro" id="IPR011989">
    <property type="entry name" value="ARM-like"/>
</dbReference>
<accession>A0AA42AV63</accession>
<dbReference type="Gene3D" id="1.25.10.10">
    <property type="entry name" value="Leucine-rich Repeat Variant"/>
    <property type="match status" value="2"/>
</dbReference>
<name>A0AA42AV63_PAPNU</name>
<proteinExistence type="predicted"/>
<feature type="repeat" description="ARM" evidence="2">
    <location>
        <begin position="276"/>
        <end position="318"/>
    </location>
</feature>
<evidence type="ECO:0000259" key="4">
    <source>
        <dbReference type="Pfam" id="PF25598"/>
    </source>
</evidence>
<evidence type="ECO:0000256" key="1">
    <source>
        <dbReference type="ARBA" id="ARBA00022786"/>
    </source>
</evidence>
<feature type="compositionally biased region" description="Low complexity" evidence="3">
    <location>
        <begin position="10"/>
        <end position="22"/>
    </location>
</feature>
<feature type="repeat" description="ARM" evidence="2">
    <location>
        <begin position="192"/>
        <end position="235"/>
    </location>
</feature>
<dbReference type="SUPFAM" id="SSF48371">
    <property type="entry name" value="ARM repeat"/>
    <property type="match status" value="1"/>
</dbReference>
<dbReference type="PANTHER" id="PTHR23315:SF129">
    <property type="entry name" value="ARM REPEAT SUPERFAMILY PROTEIN"/>
    <property type="match status" value="1"/>
</dbReference>
<keyword evidence="1" id="KW-0833">Ubl conjugation pathway</keyword>
<organism evidence="5 6">
    <name type="scientific">Papaver nudicaule</name>
    <name type="common">Iceland poppy</name>
    <dbReference type="NCBI Taxonomy" id="74823"/>
    <lineage>
        <taxon>Eukaryota</taxon>
        <taxon>Viridiplantae</taxon>
        <taxon>Streptophyta</taxon>
        <taxon>Embryophyta</taxon>
        <taxon>Tracheophyta</taxon>
        <taxon>Spermatophyta</taxon>
        <taxon>Magnoliopsida</taxon>
        <taxon>Ranunculales</taxon>
        <taxon>Papaveraceae</taxon>
        <taxon>Papaveroideae</taxon>
        <taxon>Papaver</taxon>
    </lineage>
</organism>
<evidence type="ECO:0000313" key="6">
    <source>
        <dbReference type="Proteomes" id="UP001177140"/>
    </source>
</evidence>
<dbReference type="FunFam" id="1.25.10.10:FF:000308">
    <property type="entry name" value="U-box domain-containing protein 4"/>
    <property type="match status" value="1"/>
</dbReference>
<feature type="repeat" description="ARM" evidence="2">
    <location>
        <begin position="317"/>
        <end position="359"/>
    </location>
</feature>
<dbReference type="PROSITE" id="PS50176">
    <property type="entry name" value="ARM_REPEAT"/>
    <property type="match status" value="3"/>
</dbReference>
<dbReference type="InterPro" id="IPR000225">
    <property type="entry name" value="Armadillo"/>
</dbReference>
<reference evidence="5" key="1">
    <citation type="submission" date="2022-03" db="EMBL/GenBank/DDBJ databases">
        <title>A functionally conserved STORR gene fusion in Papaver species that diverged 16.8 million years ago.</title>
        <authorList>
            <person name="Catania T."/>
        </authorList>
    </citation>
    <scope>NUCLEOTIDE SEQUENCE</scope>
    <source>
        <strain evidence="5">S-191538</strain>
    </source>
</reference>
<dbReference type="InterPro" id="IPR058678">
    <property type="entry name" value="ARM_PUB"/>
</dbReference>
<keyword evidence="6" id="KW-1185">Reference proteome</keyword>
<gene>
    <name evidence="5" type="ORF">MKW94_022742</name>
</gene>
<dbReference type="SMART" id="SM00185">
    <property type="entry name" value="ARM"/>
    <property type="match status" value="5"/>
</dbReference>
<comment type="caution">
    <text evidence="5">The sequence shown here is derived from an EMBL/GenBank/DDBJ whole genome shotgun (WGS) entry which is preliminary data.</text>
</comment>
<dbReference type="Pfam" id="PF25598">
    <property type="entry name" value="ARM_PUB"/>
    <property type="match status" value="1"/>
</dbReference>
<dbReference type="AlphaFoldDB" id="A0AA42AV63"/>